<reference evidence="4 5" key="1">
    <citation type="submission" date="2012-05" db="EMBL/GenBank/DDBJ databases">
        <title>Recombination and specialization in a pathogen metapopulation.</title>
        <authorList>
            <person name="Gardiner A."/>
            <person name="Kemen E."/>
            <person name="Schultz-Larsen T."/>
            <person name="MacLean D."/>
            <person name="Van Oosterhout C."/>
            <person name="Jones J.D.G."/>
        </authorList>
    </citation>
    <scope>NUCLEOTIDE SEQUENCE [LARGE SCALE GENOMIC DNA]</scope>
    <source>
        <strain evidence="4 5">Ac Nc2</strain>
    </source>
</reference>
<sequence length="524" mass="59044">MSNDGLCQCLLCGIHVHRRCLSHVHAHRFCRHIQNSDIDPYLPHCENRYSVAKGSKPTKSQKIAKFSITFLVDLLLRDSKLALEREKVDAQWKDSKSSFVSSYLRRYAPVLMASGVVGAVALGPAAGLIAALSTVAPSAAFGMEALVAGVGISAAFVSIQNRPNASDDTNWAMEICRECQLIPPSVKSDAFFKRDAEFLHRFAPAQLRNPSKSAAFPSTDEVYRFFFDVFASREEALSHLNALFCRKVKERHTIRTEELLKNGPNTSESKETRIAACRETFEDVKMYVAHVLGVALQMFPSFTTSEVSILMCSEAVERVIFDGLASIVRNRVYQAFQEEDRSFRSCVVELQRQHFEECEMKSQVEWERRDLWDENLSLAENLLERMIHKTHSPLSKLKLLCESFRQIASFADTFYGNASSADILIPILCLVVILSTRIPLKHFVSEMVLISYFMEGGGKGAEGYVLTTFEAMIQIIVTIDRSILHDAALRDVRLVLERGRNHMEGSQRSKDGEETEEFYDAQSV</sequence>
<dbReference type="SUPFAM" id="SSF109993">
    <property type="entry name" value="VPS9 domain"/>
    <property type="match status" value="1"/>
</dbReference>
<feature type="compositionally biased region" description="Acidic residues" evidence="1">
    <location>
        <begin position="513"/>
        <end position="524"/>
    </location>
</feature>
<feature type="transmembrane region" description="Helical" evidence="2">
    <location>
        <begin position="110"/>
        <end position="133"/>
    </location>
</feature>
<dbReference type="InParanoid" id="A0A024FWU0"/>
<dbReference type="OrthoDB" id="10264848at2759"/>
<keyword evidence="2" id="KW-1133">Transmembrane helix</keyword>
<dbReference type="Proteomes" id="UP000053237">
    <property type="component" value="Unassembled WGS sequence"/>
</dbReference>
<evidence type="ECO:0000256" key="1">
    <source>
        <dbReference type="SAM" id="MobiDB-lite"/>
    </source>
</evidence>
<evidence type="ECO:0000256" key="2">
    <source>
        <dbReference type="SAM" id="Phobius"/>
    </source>
</evidence>
<dbReference type="PROSITE" id="PS51205">
    <property type="entry name" value="VPS9"/>
    <property type="match status" value="1"/>
</dbReference>
<keyword evidence="5" id="KW-1185">Reference proteome</keyword>
<evidence type="ECO:0000313" key="4">
    <source>
        <dbReference type="EMBL" id="CCI11124.1"/>
    </source>
</evidence>
<keyword evidence="2" id="KW-0472">Membrane</keyword>
<keyword evidence="2" id="KW-0812">Transmembrane</keyword>
<comment type="caution">
    <text evidence="4">The sequence shown here is derived from an EMBL/GenBank/DDBJ whole genome shotgun (WGS) entry which is preliminary data.</text>
</comment>
<dbReference type="EMBL" id="CAIX01000556">
    <property type="protein sequence ID" value="CCI11124.1"/>
    <property type="molecule type" value="Genomic_DNA"/>
</dbReference>
<protein>
    <recommendedName>
        <fullName evidence="3">VPS9 domain-containing protein</fullName>
    </recommendedName>
</protein>
<proteinExistence type="predicted"/>
<accession>A0A024FWU0</accession>
<gene>
    <name evidence="4" type="ORF">BN9_124150</name>
</gene>
<dbReference type="InterPro" id="IPR003123">
    <property type="entry name" value="VPS9"/>
</dbReference>
<feature type="region of interest" description="Disordered" evidence="1">
    <location>
        <begin position="503"/>
        <end position="524"/>
    </location>
</feature>
<feature type="domain" description="VPS9" evidence="3">
    <location>
        <begin position="337"/>
        <end position="485"/>
    </location>
</feature>
<name>A0A024FWU0_9STRA</name>
<evidence type="ECO:0000259" key="3">
    <source>
        <dbReference type="PROSITE" id="PS51205"/>
    </source>
</evidence>
<evidence type="ECO:0000313" key="5">
    <source>
        <dbReference type="Proteomes" id="UP000053237"/>
    </source>
</evidence>
<dbReference type="Pfam" id="PF02204">
    <property type="entry name" value="VPS9"/>
    <property type="match status" value="1"/>
</dbReference>
<feature type="transmembrane region" description="Helical" evidence="2">
    <location>
        <begin position="139"/>
        <end position="159"/>
    </location>
</feature>
<dbReference type="Gene3D" id="1.20.1050.80">
    <property type="entry name" value="VPS9 domain"/>
    <property type="match status" value="1"/>
</dbReference>
<dbReference type="InterPro" id="IPR037191">
    <property type="entry name" value="VPS9_dom_sf"/>
</dbReference>
<organism evidence="4 5">
    <name type="scientific">Albugo candida</name>
    <dbReference type="NCBI Taxonomy" id="65357"/>
    <lineage>
        <taxon>Eukaryota</taxon>
        <taxon>Sar</taxon>
        <taxon>Stramenopiles</taxon>
        <taxon>Oomycota</taxon>
        <taxon>Peronosporomycetes</taxon>
        <taxon>Albuginales</taxon>
        <taxon>Albuginaceae</taxon>
        <taxon>Albugo</taxon>
    </lineage>
</organism>
<dbReference type="AlphaFoldDB" id="A0A024FWU0"/>
<feature type="compositionally biased region" description="Basic and acidic residues" evidence="1">
    <location>
        <begin position="503"/>
        <end position="512"/>
    </location>
</feature>